<sequence length="504" mass="53188">MPTPLHIPGVAIDETPTGLRPVAAQPTAVTVFAGRAWRGPVGQPRPLRSLGDFLREFGPAPAGDPLAAAVADFFANGGSQALLLRVYRPPEPESATVPAPAGPMPLPDGCARLALGDLLLRAADPGRWGDGLQVQLGPHAQDTQRFDLWVQDPGNGQAEQFSGLSLQPGHPMEAGPVLQAQSRLLRLQAPVPDAPPPAGTARLLRPGSDGGPLTPADLLGDEAAGSGLQALAAGPAFQLLCLPPPDAHTDWPPALWSAVARLARQQRAVLLIDPPSTWRTVDDALAGASALCEGQPDAALWFPRLAGPDGLRAPCGAVAGVIARTDAQRGVWKAPAGLDARLVGVAGLALTLTDLQLGRLNPRAINGLRTVPGGRPAVWGARTRDGADERASEFKYLPVRRLALHIEDSLLRGLTWAVFEPDAEPLWAQLRLHAGSFMYKLFRQGAFQGSRPADAYFVHCDAATTHAEDQRRGVVRLHVGFAPLRPSEFVVLRLALQATPTVEG</sequence>
<dbReference type="PANTHER" id="PTHR35861:SF1">
    <property type="entry name" value="PHAGE TAIL SHEATH PROTEIN"/>
    <property type="match status" value="1"/>
</dbReference>
<dbReference type="InterPro" id="IPR052042">
    <property type="entry name" value="Tail_sheath_structural"/>
</dbReference>
<dbReference type="RefSeq" id="WP_250196288.1">
    <property type="nucleotide sequence ID" value="NZ_CP097635.1"/>
</dbReference>
<dbReference type="PANTHER" id="PTHR35861">
    <property type="match status" value="1"/>
</dbReference>
<keyword evidence="2" id="KW-1185">Reference proteome</keyword>
<gene>
    <name evidence="1" type="ORF">MW290_05660</name>
</gene>
<protein>
    <submittedName>
        <fullName evidence="1">Phage tail sheath subtilisin-like domain-containing protein</fullName>
    </submittedName>
</protein>
<evidence type="ECO:0000313" key="1">
    <source>
        <dbReference type="EMBL" id="URI08066.1"/>
    </source>
</evidence>
<organism evidence="1 2">
    <name type="scientific">Aquincola tertiaricarbonis</name>
    <dbReference type="NCBI Taxonomy" id="391953"/>
    <lineage>
        <taxon>Bacteria</taxon>
        <taxon>Pseudomonadati</taxon>
        <taxon>Pseudomonadota</taxon>
        <taxon>Betaproteobacteria</taxon>
        <taxon>Burkholderiales</taxon>
        <taxon>Sphaerotilaceae</taxon>
        <taxon>Aquincola</taxon>
    </lineage>
</organism>
<reference evidence="1" key="1">
    <citation type="submission" date="2022-05" db="EMBL/GenBank/DDBJ databases">
        <title>An RpoN-dependent PEP-CTERM gene is involved in floc formation of an Aquincola tertiaricarbonis strain.</title>
        <authorList>
            <person name="Qiu D."/>
            <person name="Xia M."/>
        </authorList>
    </citation>
    <scope>NUCLEOTIDE SEQUENCE</scope>
    <source>
        <strain evidence="1">RN12</strain>
    </source>
</reference>
<evidence type="ECO:0000313" key="2">
    <source>
        <dbReference type="Proteomes" id="UP001056201"/>
    </source>
</evidence>
<name>A0ABY4S7Y5_AQUTE</name>
<accession>A0ABY4S7Y5</accession>
<dbReference type="Proteomes" id="UP001056201">
    <property type="component" value="Chromosome 1"/>
</dbReference>
<dbReference type="EMBL" id="CP097635">
    <property type="protein sequence ID" value="URI08066.1"/>
    <property type="molecule type" value="Genomic_DNA"/>
</dbReference>
<dbReference type="Gene3D" id="3.40.50.11780">
    <property type="match status" value="2"/>
</dbReference>
<proteinExistence type="predicted"/>